<dbReference type="Proteomes" id="UP000051952">
    <property type="component" value="Unassembled WGS sequence"/>
</dbReference>
<feature type="region of interest" description="Disordered" evidence="1">
    <location>
        <begin position="265"/>
        <end position="300"/>
    </location>
</feature>
<dbReference type="OrthoDB" id="270566at2759"/>
<dbReference type="EMBL" id="CYKH01001890">
    <property type="protein sequence ID" value="CUG91088.1"/>
    <property type="molecule type" value="Genomic_DNA"/>
</dbReference>
<dbReference type="VEuPathDB" id="TriTrypDB:BSAL_30140"/>
<evidence type="ECO:0000313" key="2">
    <source>
        <dbReference type="EMBL" id="CUG91088.1"/>
    </source>
</evidence>
<dbReference type="OMA" id="IHTHDET"/>
<organism evidence="2 3">
    <name type="scientific">Bodo saltans</name>
    <name type="common">Flagellated protozoan</name>
    <dbReference type="NCBI Taxonomy" id="75058"/>
    <lineage>
        <taxon>Eukaryota</taxon>
        <taxon>Discoba</taxon>
        <taxon>Euglenozoa</taxon>
        <taxon>Kinetoplastea</taxon>
        <taxon>Metakinetoplastina</taxon>
        <taxon>Eubodonida</taxon>
        <taxon>Bodonidae</taxon>
        <taxon>Bodo</taxon>
    </lineage>
</organism>
<gene>
    <name evidence="2" type="ORF">BSAL_30140</name>
</gene>
<name>A0A0S4JP94_BODSA</name>
<keyword evidence="3" id="KW-1185">Reference proteome</keyword>
<reference evidence="3" key="1">
    <citation type="submission" date="2015-09" db="EMBL/GenBank/DDBJ databases">
        <authorList>
            <consortium name="Pathogen Informatics"/>
        </authorList>
    </citation>
    <scope>NUCLEOTIDE SEQUENCE [LARGE SCALE GENOMIC DNA]</scope>
    <source>
        <strain evidence="3">Lake Konstanz</strain>
    </source>
</reference>
<accession>A0A0S4JP94</accession>
<proteinExistence type="predicted"/>
<feature type="compositionally biased region" description="Basic and acidic residues" evidence="1">
    <location>
        <begin position="265"/>
        <end position="285"/>
    </location>
</feature>
<evidence type="ECO:0000256" key="1">
    <source>
        <dbReference type="SAM" id="MobiDB-lite"/>
    </source>
</evidence>
<evidence type="ECO:0000313" key="3">
    <source>
        <dbReference type="Proteomes" id="UP000051952"/>
    </source>
</evidence>
<sequence length="300" mass="33460">MPLHVSRDSYESKQVTLADLVELCKDCTKYCLEKTERLVSNRGHAPRGWEKEYEEVANERRSQDLELCTTACTAVPRSCPSVEQIRAFERGQFHGATQPESKDTAGSQKSGGVLGLFRRNSKNEPIAPEPVVPLVAPTNQELGRCENAAERFSRVLFAIAQKPSKVHFDNVNPKTGVKMAEIQELVDEVDVVANPALAASKKDVKSEVAAATASSQIVKKPLDKQTAHNEILKRWSTSRRERTNMEELGVIHTHDETQKLKQEMQLKEAQEQRERLLGRSGKQDESSQEQGGSSGTVPKW</sequence>
<protein>
    <submittedName>
        <fullName evidence="2">Ribosomal P protein AGP2beta-1, putative</fullName>
    </submittedName>
</protein>
<dbReference type="AlphaFoldDB" id="A0A0S4JP94"/>